<protein>
    <recommendedName>
        <fullName evidence="5">DUF4190 domain-containing protein</fullName>
    </recommendedName>
</protein>
<comment type="caution">
    <text evidence="3">The sequence shown here is derived from an EMBL/GenBank/DDBJ whole genome shotgun (WGS) entry which is preliminary data.</text>
</comment>
<feature type="compositionally biased region" description="Pro residues" evidence="1">
    <location>
        <begin position="1"/>
        <end position="39"/>
    </location>
</feature>
<sequence>MPPVPPPPSVGASTPTPPGWPEPAEQPYPASAPPPPPVAGPYGSGGGTVYGSSGTPLPPPPPPPPSIGGPPPPPPLGPAQGTVYQKAGGQNNLFGWIALACGIIGTGCCCCPWLNGAPFIGGIPAVILGAMHLNKVKKGAASMSWLGWVAIALGVIAMVAAICGIATGWQDRIYDQYQQFN</sequence>
<gene>
    <name evidence="3" type="ORF">Cch02nite_19440</name>
</gene>
<accession>A0A8J3K0K5</accession>
<reference evidence="3 4" key="1">
    <citation type="submission" date="2021-01" db="EMBL/GenBank/DDBJ databases">
        <title>Whole genome shotgun sequence of Catellatospora chokoriensis NBRC 107358.</title>
        <authorList>
            <person name="Komaki H."/>
            <person name="Tamura T."/>
        </authorList>
    </citation>
    <scope>NUCLEOTIDE SEQUENCE [LARGE SCALE GENOMIC DNA]</scope>
    <source>
        <strain evidence="3 4">NBRC 107358</strain>
    </source>
</reference>
<evidence type="ECO:0000256" key="2">
    <source>
        <dbReference type="SAM" id="Phobius"/>
    </source>
</evidence>
<evidence type="ECO:0000313" key="3">
    <source>
        <dbReference type="EMBL" id="GIF88500.1"/>
    </source>
</evidence>
<proteinExistence type="predicted"/>
<feature type="transmembrane region" description="Helical" evidence="2">
    <location>
        <begin position="113"/>
        <end position="133"/>
    </location>
</feature>
<feature type="compositionally biased region" description="Pro residues" evidence="1">
    <location>
        <begin position="56"/>
        <end position="77"/>
    </location>
</feature>
<organism evidence="3 4">
    <name type="scientific">Catellatospora chokoriensis</name>
    <dbReference type="NCBI Taxonomy" id="310353"/>
    <lineage>
        <taxon>Bacteria</taxon>
        <taxon>Bacillati</taxon>
        <taxon>Actinomycetota</taxon>
        <taxon>Actinomycetes</taxon>
        <taxon>Micromonosporales</taxon>
        <taxon>Micromonosporaceae</taxon>
        <taxon>Catellatospora</taxon>
    </lineage>
</organism>
<evidence type="ECO:0000256" key="1">
    <source>
        <dbReference type="SAM" id="MobiDB-lite"/>
    </source>
</evidence>
<dbReference type="Proteomes" id="UP000619293">
    <property type="component" value="Unassembled WGS sequence"/>
</dbReference>
<keyword evidence="4" id="KW-1185">Reference proteome</keyword>
<dbReference type="AlphaFoldDB" id="A0A8J3K0K5"/>
<keyword evidence="2" id="KW-0472">Membrane</keyword>
<keyword evidence="2" id="KW-1133">Transmembrane helix</keyword>
<name>A0A8J3K0K5_9ACTN</name>
<dbReference type="EMBL" id="BONG01000009">
    <property type="protein sequence ID" value="GIF88500.1"/>
    <property type="molecule type" value="Genomic_DNA"/>
</dbReference>
<evidence type="ECO:0000313" key="4">
    <source>
        <dbReference type="Proteomes" id="UP000619293"/>
    </source>
</evidence>
<evidence type="ECO:0008006" key="5">
    <source>
        <dbReference type="Google" id="ProtNLM"/>
    </source>
</evidence>
<feature type="transmembrane region" description="Helical" evidence="2">
    <location>
        <begin position="145"/>
        <end position="169"/>
    </location>
</feature>
<feature type="region of interest" description="Disordered" evidence="1">
    <location>
        <begin position="1"/>
        <end position="83"/>
    </location>
</feature>
<keyword evidence="2" id="KW-0812">Transmembrane</keyword>